<keyword evidence="1" id="KW-0328">Glycosyltransferase</keyword>
<evidence type="ECO:0008006" key="6">
    <source>
        <dbReference type="Google" id="ProtNLM"/>
    </source>
</evidence>
<reference evidence="5" key="1">
    <citation type="journal article" date="2019" name="Int. J. Syst. Evol. Microbiol.">
        <title>The Global Catalogue of Microorganisms (GCM) 10K type strain sequencing project: providing services to taxonomists for standard genome sequencing and annotation.</title>
        <authorList>
            <consortium name="The Broad Institute Genomics Platform"/>
            <consortium name="The Broad Institute Genome Sequencing Center for Infectious Disease"/>
            <person name="Wu L."/>
            <person name="Ma J."/>
        </authorList>
    </citation>
    <scope>NUCLEOTIDE SEQUENCE [LARGE SCALE GENOMIC DNA]</scope>
    <source>
        <strain evidence="5">KCTC 12907</strain>
    </source>
</reference>
<keyword evidence="5" id="KW-1185">Reference proteome</keyword>
<accession>A0ABW2FI59</accession>
<gene>
    <name evidence="4" type="ORF">ACFQMJ_30260</name>
</gene>
<dbReference type="Proteomes" id="UP001596378">
    <property type="component" value="Unassembled WGS sequence"/>
</dbReference>
<evidence type="ECO:0000313" key="5">
    <source>
        <dbReference type="Proteomes" id="UP001596378"/>
    </source>
</evidence>
<evidence type="ECO:0000313" key="4">
    <source>
        <dbReference type="EMBL" id="MFC7152843.1"/>
    </source>
</evidence>
<protein>
    <recommendedName>
        <fullName evidence="6">Glycosyl hydrolase family 32 N-terminal domain-containing protein</fullName>
    </recommendedName>
</protein>
<comment type="caution">
    <text evidence="4">The sequence shown here is derived from an EMBL/GenBank/DDBJ whole genome shotgun (WGS) entry which is preliminary data.</text>
</comment>
<evidence type="ECO:0000256" key="3">
    <source>
        <dbReference type="ARBA" id="ARBA00024356"/>
    </source>
</evidence>
<name>A0ABW2FI59_9BACL</name>
<evidence type="ECO:0000256" key="1">
    <source>
        <dbReference type="ARBA" id="ARBA00022676"/>
    </source>
</evidence>
<dbReference type="EMBL" id="JBHTAI010000026">
    <property type="protein sequence ID" value="MFC7152843.1"/>
    <property type="molecule type" value="Genomic_DNA"/>
</dbReference>
<dbReference type="Pfam" id="PF04041">
    <property type="entry name" value="Glyco_hydro_130"/>
    <property type="match status" value="1"/>
</dbReference>
<dbReference type="RefSeq" id="WP_378050978.1">
    <property type="nucleotide sequence ID" value="NZ_JBHMDN010000031.1"/>
</dbReference>
<dbReference type="PANTHER" id="PTHR35279">
    <property type="match status" value="1"/>
</dbReference>
<evidence type="ECO:0000256" key="2">
    <source>
        <dbReference type="ARBA" id="ARBA00022679"/>
    </source>
</evidence>
<comment type="similarity">
    <text evidence="3">Belongs to the glycosyl hydrolase 130 family.</text>
</comment>
<keyword evidence="2" id="KW-0808">Transferase</keyword>
<dbReference type="InterPro" id="IPR023296">
    <property type="entry name" value="Glyco_hydro_beta-prop_sf"/>
</dbReference>
<dbReference type="Gene3D" id="2.115.10.20">
    <property type="entry name" value="Glycosyl hydrolase domain, family 43"/>
    <property type="match status" value="2"/>
</dbReference>
<proteinExistence type="inferred from homology"/>
<organism evidence="4 5">
    <name type="scientific">Cohnella cellulosilytica</name>
    <dbReference type="NCBI Taxonomy" id="986710"/>
    <lineage>
        <taxon>Bacteria</taxon>
        <taxon>Bacillati</taxon>
        <taxon>Bacillota</taxon>
        <taxon>Bacilli</taxon>
        <taxon>Bacillales</taxon>
        <taxon>Paenibacillaceae</taxon>
        <taxon>Cohnella</taxon>
    </lineage>
</organism>
<dbReference type="InterPro" id="IPR007184">
    <property type="entry name" value="Mannoside_phosphorylase"/>
</dbReference>
<sequence>MTIKPTADWTKHPRNPLIGGDYGTCFDLAVLKDGDKIRMWFSWRPKKSIALTESEDGVHWSEPVIVLEPNGDTGWEDDLNRPVVVKRDDGYHMWYTGQFKDPEGSCIGYATSEDGVRWTRSGDRPVLAPELAWEKVAVMCPHVMWDESLRLYRMWYSGGEQYEPNAIGYATSADGIHWDKRPDNPIFANDPGNPWEQHKTTACQVVPYQDGFAMFYVGFHDEHFAQIGLAWSSDGIGDWTRHPGNPILSPDRGMWDEDADYKPFALYDESSDRWLLWYNGRRAAVEQIGLAVKQGYDLGFE</sequence>
<dbReference type="SUPFAM" id="SSF75005">
    <property type="entry name" value="Arabinanase/levansucrase/invertase"/>
    <property type="match status" value="1"/>
</dbReference>
<dbReference type="PANTHER" id="PTHR35279:SF1">
    <property type="entry name" value="ARABINANASE_LEVANSUCRASE_INVERTASE"/>
    <property type="match status" value="1"/>
</dbReference>